<keyword evidence="2" id="KW-1185">Reference proteome</keyword>
<comment type="caution">
    <text evidence="1">The sequence shown here is derived from an EMBL/GenBank/DDBJ whole genome shotgun (WGS) entry which is preliminary data.</text>
</comment>
<reference evidence="1 2" key="1">
    <citation type="journal article" date="2019" name="Sci. Rep.">
        <title>Nanopore sequencing improves the draft genome of the human pathogenic amoeba Naegleria fowleri.</title>
        <authorList>
            <person name="Liechti N."/>
            <person name="Schurch N."/>
            <person name="Bruggmann R."/>
            <person name="Wittwer M."/>
        </authorList>
    </citation>
    <scope>NUCLEOTIDE SEQUENCE [LARGE SCALE GENOMIC DNA]</scope>
    <source>
        <strain evidence="1 2">ATCC 30894</strain>
    </source>
</reference>
<organism evidence="1 2">
    <name type="scientific">Naegleria fowleri</name>
    <name type="common">Brain eating amoeba</name>
    <dbReference type="NCBI Taxonomy" id="5763"/>
    <lineage>
        <taxon>Eukaryota</taxon>
        <taxon>Discoba</taxon>
        <taxon>Heterolobosea</taxon>
        <taxon>Tetramitia</taxon>
        <taxon>Eutetramitia</taxon>
        <taxon>Vahlkampfiidae</taxon>
        <taxon>Naegleria</taxon>
    </lineage>
</organism>
<dbReference type="GeneID" id="68118160"/>
<dbReference type="RefSeq" id="XP_044567679.1">
    <property type="nucleotide sequence ID" value="XM_044701298.1"/>
</dbReference>
<sequence>MTNVVIRYGCSHGSFLDAPFGKDGCEECVQQSKRRFEAAKSRRYKFKSSSSSCYSLTDGGGVDDSSQFKNITDNYYYNVVANEDDWTEDGKSRIKVGMKIDVEYWDEHNNRYADKNCKLHDEGNISHILANCFAEYINEKDEIDFSISYDEENLNHLQNAKIHEVLLKRISCYANEIWSLVFHFKSVEELVNFIRKDVLKKKAENNTPSETNSSLIRLPSLEQNDHEINNYGMMGFGVASNTELPGDFGRLTHEDMLLCYMIR</sequence>
<dbReference type="AlphaFoldDB" id="A0A6A5C5D8"/>
<proteinExistence type="predicted"/>
<dbReference type="VEuPathDB" id="AmoebaDB:FDP41_010945"/>
<evidence type="ECO:0000313" key="2">
    <source>
        <dbReference type="Proteomes" id="UP000444721"/>
    </source>
</evidence>
<dbReference type="VEuPathDB" id="AmoebaDB:NfTy_015930"/>
<evidence type="ECO:0000313" key="1">
    <source>
        <dbReference type="EMBL" id="KAF0982966.1"/>
    </source>
</evidence>
<dbReference type="VEuPathDB" id="AmoebaDB:NF0090340"/>
<dbReference type="EMBL" id="VFQX01000007">
    <property type="protein sequence ID" value="KAF0982966.1"/>
    <property type="molecule type" value="Genomic_DNA"/>
</dbReference>
<name>A0A6A5C5D8_NAEFO</name>
<dbReference type="OrthoDB" id="10334048at2759"/>
<accession>A0A6A5C5D8</accession>
<protein>
    <submittedName>
        <fullName evidence="1">Uncharacterized protein</fullName>
    </submittedName>
</protein>
<dbReference type="Proteomes" id="UP000444721">
    <property type="component" value="Unassembled WGS sequence"/>
</dbReference>
<gene>
    <name evidence="1" type="ORF">FDP41_010945</name>
</gene>